<dbReference type="EMBL" id="JBBWWQ010000005">
    <property type="protein sequence ID" value="KAK8947048.1"/>
    <property type="molecule type" value="Genomic_DNA"/>
</dbReference>
<keyword evidence="3" id="KW-1185">Reference proteome</keyword>
<evidence type="ECO:0000313" key="2">
    <source>
        <dbReference type="EMBL" id="KAK8947425.1"/>
    </source>
</evidence>
<reference evidence="2" key="2">
    <citation type="submission" date="2024-02" db="EMBL/GenBank/DDBJ databases">
        <authorList>
            <person name="Li M.-H."/>
            <person name="Liu K.-W."/>
            <person name="Li Z."/>
            <person name="Lu H.-C."/>
            <person name="Ye Q.-L."/>
            <person name="Zhang D."/>
            <person name="Wang J.-Y."/>
            <person name="Li Y.-F."/>
            <person name="Zhong Z.-M."/>
            <person name="Liu X."/>
            <person name="Yu X."/>
            <person name="Liu D.-K."/>
            <person name="Tu X.-D."/>
            <person name="Liu B."/>
            <person name="Hao Y."/>
            <person name="Liao X.-Y."/>
            <person name="Jiang Y.-T."/>
            <person name="Sun W.-H."/>
            <person name="Chen J."/>
            <person name="Ai Y."/>
            <person name="Zhai J.-W."/>
            <person name="Wu S.-S."/>
            <person name="Zhou Z."/>
            <person name="Hsiao Y.-Y."/>
            <person name="Wu W.-L."/>
            <person name="Chen Y.-Y."/>
            <person name="Lin Y.-F."/>
            <person name="Hsu J.-L."/>
            <person name="Li C.-Y."/>
            <person name="Wang Z.-W."/>
            <person name="Zhao X."/>
            <person name="Zhong W.-Y."/>
            <person name="Ma X.-K."/>
            <person name="Ma L."/>
            <person name="Huang J."/>
            <person name="Chen G.-Z."/>
            <person name="Huang M.-Z."/>
            <person name="Huang L."/>
            <person name="Peng D.-H."/>
            <person name="Luo Y.-B."/>
            <person name="Zou S.-Q."/>
            <person name="Chen S.-P."/>
            <person name="Lan S."/>
            <person name="Tsai W.-C."/>
            <person name="Van De Peer Y."/>
            <person name="Liu Z.-J."/>
        </authorList>
    </citation>
    <scope>NUCLEOTIDE SEQUENCE</scope>
    <source>
        <strain evidence="2">Lor287</strain>
        <tissue evidence="2">Leaf</tissue>
    </source>
</reference>
<evidence type="ECO:0000313" key="1">
    <source>
        <dbReference type="EMBL" id="KAK8947048.1"/>
    </source>
</evidence>
<name>A0AAP0BSI2_9ASPA</name>
<dbReference type="Proteomes" id="UP001418222">
    <property type="component" value="Unassembled WGS sequence"/>
</dbReference>
<comment type="caution">
    <text evidence="2">The sequence shown here is derived from an EMBL/GenBank/DDBJ whole genome shotgun (WGS) entry which is preliminary data.</text>
</comment>
<gene>
    <name evidence="1" type="ORF">KSP39_PZI007286</name>
    <name evidence="2" type="ORF">KSP39_PZI007310</name>
</gene>
<proteinExistence type="predicted"/>
<protein>
    <submittedName>
        <fullName evidence="2">Uncharacterized protein</fullName>
    </submittedName>
</protein>
<dbReference type="EMBL" id="JBBWWQ010000005">
    <property type="protein sequence ID" value="KAK8947425.1"/>
    <property type="molecule type" value="Genomic_DNA"/>
</dbReference>
<dbReference type="AlphaFoldDB" id="A0AAP0BSI2"/>
<sequence length="60" mass="7026">MLLKFNRSLPIFLTMERLRVRMSSTGFKTTRQDTCRSLEEGLVDSRCNLLILLLSFIFTI</sequence>
<accession>A0AAP0BSI2</accession>
<organism evidence="2 3">
    <name type="scientific">Platanthera zijinensis</name>
    <dbReference type="NCBI Taxonomy" id="2320716"/>
    <lineage>
        <taxon>Eukaryota</taxon>
        <taxon>Viridiplantae</taxon>
        <taxon>Streptophyta</taxon>
        <taxon>Embryophyta</taxon>
        <taxon>Tracheophyta</taxon>
        <taxon>Spermatophyta</taxon>
        <taxon>Magnoliopsida</taxon>
        <taxon>Liliopsida</taxon>
        <taxon>Asparagales</taxon>
        <taxon>Orchidaceae</taxon>
        <taxon>Orchidoideae</taxon>
        <taxon>Orchideae</taxon>
        <taxon>Orchidinae</taxon>
        <taxon>Platanthera</taxon>
    </lineage>
</organism>
<reference evidence="2 3" key="1">
    <citation type="journal article" date="2022" name="Nat. Plants">
        <title>Genomes of leafy and leafless Platanthera orchids illuminate the evolution of mycoheterotrophy.</title>
        <authorList>
            <person name="Li M.H."/>
            <person name="Liu K.W."/>
            <person name="Li Z."/>
            <person name="Lu H.C."/>
            <person name="Ye Q.L."/>
            <person name="Zhang D."/>
            <person name="Wang J.Y."/>
            <person name="Li Y.F."/>
            <person name="Zhong Z.M."/>
            <person name="Liu X."/>
            <person name="Yu X."/>
            <person name="Liu D.K."/>
            <person name="Tu X.D."/>
            <person name="Liu B."/>
            <person name="Hao Y."/>
            <person name="Liao X.Y."/>
            <person name="Jiang Y.T."/>
            <person name="Sun W.H."/>
            <person name="Chen J."/>
            <person name="Chen Y.Q."/>
            <person name="Ai Y."/>
            <person name="Zhai J.W."/>
            <person name="Wu S.S."/>
            <person name="Zhou Z."/>
            <person name="Hsiao Y.Y."/>
            <person name="Wu W.L."/>
            <person name="Chen Y.Y."/>
            <person name="Lin Y.F."/>
            <person name="Hsu J.L."/>
            <person name="Li C.Y."/>
            <person name="Wang Z.W."/>
            <person name="Zhao X."/>
            <person name="Zhong W.Y."/>
            <person name="Ma X.K."/>
            <person name="Ma L."/>
            <person name="Huang J."/>
            <person name="Chen G.Z."/>
            <person name="Huang M.Z."/>
            <person name="Huang L."/>
            <person name="Peng D.H."/>
            <person name="Luo Y.B."/>
            <person name="Zou S.Q."/>
            <person name="Chen S.P."/>
            <person name="Lan S."/>
            <person name="Tsai W.C."/>
            <person name="Van de Peer Y."/>
            <person name="Liu Z.J."/>
        </authorList>
    </citation>
    <scope>NUCLEOTIDE SEQUENCE [LARGE SCALE GENOMIC DNA]</scope>
    <source>
        <strain evidence="2">Lor287</strain>
    </source>
</reference>
<evidence type="ECO:0000313" key="3">
    <source>
        <dbReference type="Proteomes" id="UP001418222"/>
    </source>
</evidence>